<dbReference type="WBParaSite" id="ACRNAN_scaffold3917.g9649.t1">
    <property type="protein sequence ID" value="ACRNAN_scaffold3917.g9649.t1"/>
    <property type="gene ID" value="ACRNAN_scaffold3917.g9649"/>
</dbReference>
<evidence type="ECO:0000313" key="1">
    <source>
        <dbReference type="Proteomes" id="UP000887540"/>
    </source>
</evidence>
<dbReference type="AlphaFoldDB" id="A0A914DV14"/>
<sequence>MNVWDAMDHVYRRCEVASGGIPPSSGPECDINLQCFAYKYCIDSNIADRMQEQYNYIPISIEVYEEVLYKNAQSSTSNYNQQRDEYSRNNDTTNIVAIVPHASYSPDKFPCDYALFRFMEHNLSGKVFEDEDDVHKFLEEWFSSKKKSFFHDAFDQLPEIWQAIIDNGGTYIKQ</sequence>
<dbReference type="Gene3D" id="3.30.420.10">
    <property type="entry name" value="Ribonuclease H-like superfamily/Ribonuclease H"/>
    <property type="match status" value="1"/>
</dbReference>
<dbReference type="PANTHER" id="PTHR46060">
    <property type="entry name" value="MARINER MOS1 TRANSPOSASE-LIKE PROTEIN"/>
    <property type="match status" value="1"/>
</dbReference>
<dbReference type="Proteomes" id="UP000887540">
    <property type="component" value="Unplaced"/>
</dbReference>
<dbReference type="GO" id="GO:0003676">
    <property type="term" value="F:nucleic acid binding"/>
    <property type="evidence" value="ECO:0007669"/>
    <property type="project" value="InterPro"/>
</dbReference>
<reference evidence="2" key="1">
    <citation type="submission" date="2022-11" db="UniProtKB">
        <authorList>
            <consortium name="WormBaseParasite"/>
        </authorList>
    </citation>
    <scope>IDENTIFICATION</scope>
</reference>
<keyword evidence="1" id="KW-1185">Reference proteome</keyword>
<protein>
    <submittedName>
        <fullName evidence="2">Uncharacterized protein</fullName>
    </submittedName>
</protein>
<dbReference type="InterPro" id="IPR036397">
    <property type="entry name" value="RNaseH_sf"/>
</dbReference>
<organism evidence="1 2">
    <name type="scientific">Acrobeloides nanus</name>
    <dbReference type="NCBI Taxonomy" id="290746"/>
    <lineage>
        <taxon>Eukaryota</taxon>
        <taxon>Metazoa</taxon>
        <taxon>Ecdysozoa</taxon>
        <taxon>Nematoda</taxon>
        <taxon>Chromadorea</taxon>
        <taxon>Rhabditida</taxon>
        <taxon>Tylenchina</taxon>
        <taxon>Cephalobomorpha</taxon>
        <taxon>Cephaloboidea</taxon>
        <taxon>Cephalobidae</taxon>
        <taxon>Acrobeloides</taxon>
    </lineage>
</organism>
<name>A0A914DV14_9BILA</name>
<proteinExistence type="predicted"/>
<dbReference type="PANTHER" id="PTHR46060:SF3">
    <property type="entry name" value="PROTEIN GVQW3"/>
    <property type="match status" value="1"/>
</dbReference>
<dbReference type="InterPro" id="IPR052709">
    <property type="entry name" value="Transposase-MT_Hybrid"/>
</dbReference>
<evidence type="ECO:0000313" key="2">
    <source>
        <dbReference type="WBParaSite" id="ACRNAN_scaffold3917.g9649.t1"/>
    </source>
</evidence>
<accession>A0A914DV14</accession>